<feature type="region of interest" description="Disordered" evidence="4">
    <location>
        <begin position="451"/>
        <end position="477"/>
    </location>
</feature>
<reference evidence="5" key="2">
    <citation type="submission" date="2022-06" db="UniProtKB">
        <authorList>
            <consortium name="EnsemblMetazoa"/>
        </authorList>
    </citation>
    <scope>IDENTIFICATION</scope>
</reference>
<organism evidence="5 6">
    <name type="scientific">Onchocerca volvulus</name>
    <dbReference type="NCBI Taxonomy" id="6282"/>
    <lineage>
        <taxon>Eukaryota</taxon>
        <taxon>Metazoa</taxon>
        <taxon>Ecdysozoa</taxon>
        <taxon>Nematoda</taxon>
        <taxon>Chromadorea</taxon>
        <taxon>Rhabditida</taxon>
        <taxon>Spirurina</taxon>
        <taxon>Spiruromorpha</taxon>
        <taxon>Filarioidea</taxon>
        <taxon>Onchocercidae</taxon>
        <taxon>Onchocerca</taxon>
    </lineage>
</organism>
<dbReference type="EnsemblMetazoa" id="OVOC8571.1">
    <property type="protein sequence ID" value="OVOC8571.1"/>
    <property type="gene ID" value="WBGene00245380"/>
</dbReference>
<feature type="region of interest" description="Disordered" evidence="4">
    <location>
        <begin position="399"/>
        <end position="422"/>
    </location>
</feature>
<evidence type="ECO:0000256" key="4">
    <source>
        <dbReference type="SAM" id="MobiDB-lite"/>
    </source>
</evidence>
<accession>A0A8R1TZB5</accession>
<proteinExistence type="inferred from homology"/>
<evidence type="ECO:0000256" key="2">
    <source>
        <dbReference type="ARBA" id="ARBA00009072"/>
    </source>
</evidence>
<dbReference type="Proteomes" id="UP000024404">
    <property type="component" value="Unassembled WGS sequence"/>
</dbReference>
<keyword evidence="6" id="KW-1185">Reference proteome</keyword>
<name>A0A8R1TZB5_ONCVO</name>
<dbReference type="Pfam" id="PF09751">
    <property type="entry name" value="Es2"/>
    <property type="match status" value="1"/>
</dbReference>
<evidence type="ECO:0000256" key="3">
    <source>
        <dbReference type="ARBA" id="ARBA00023242"/>
    </source>
</evidence>
<evidence type="ECO:0000313" key="5">
    <source>
        <dbReference type="EnsemblMetazoa" id="OVOC8571.1"/>
    </source>
</evidence>
<dbReference type="InterPro" id="IPR019148">
    <property type="entry name" value="Nuclear_protein_DGCR14_ESS-2"/>
</dbReference>
<sequence length="521" mass="58166">MQVCQRRMITPEFGTPTSFDDADRAVSVPAQKLQSSKVVVLGAKKLETGKEVRVVLPEEKYLGRLQEIIVKDYFPELPKLKAQKEYLDAVAANDLTKIRELQLRYSTKRTIRRTSPTTAIDSPAVFDSSTPERISSYTESKVGKNDEKIFRKRKKAHEDLTIDTYLNKFTSEDNASFEELALLHKKKEQIRNAWMYEAERKHNKEFVIRGNELVKAADEQISISLAPGNTEVRPKELDNWSYKARNIVHFHPEEAPLTLDEHLQRQKANQRIINKSATRFPEGMNKEKKQVTAAKGVLHQTLVNTGKVDITGCEAGFSKAGIVELISTPSPAPGVDESPFMTWGEIEGTPFRLDASDMAAPTSAPAFKIPEMPVREKIAQSIAETIAKRYHDKRKVAMRQVEKHHVRTPSFGSVRTSEKLSTMSPAARRLAAHGLGIRLSSDKELKIGSISYSPSQSRTSHSKCSTDTPASSQLFRKTSKTSVESAVIDTDANSSITDNLLSFGQSSAAMKKTRPSAADFF</sequence>
<evidence type="ECO:0000256" key="1">
    <source>
        <dbReference type="ARBA" id="ARBA00004123"/>
    </source>
</evidence>
<dbReference type="AlphaFoldDB" id="A0A8R1TZB5"/>
<dbReference type="GO" id="GO:0071013">
    <property type="term" value="C:catalytic step 2 spliceosome"/>
    <property type="evidence" value="ECO:0007669"/>
    <property type="project" value="TreeGrafter"/>
</dbReference>
<protein>
    <submittedName>
        <fullName evidence="5">Uncharacterized protein</fullName>
    </submittedName>
</protein>
<dbReference type="PANTHER" id="PTHR12940">
    <property type="entry name" value="ES-2 PROTEIN - RELATED"/>
    <property type="match status" value="1"/>
</dbReference>
<dbReference type="OMA" id="AQNDYLD"/>
<evidence type="ECO:0000313" key="6">
    <source>
        <dbReference type="Proteomes" id="UP000024404"/>
    </source>
</evidence>
<comment type="subcellular location">
    <subcellularLocation>
        <location evidence="1">Nucleus</location>
    </subcellularLocation>
</comment>
<comment type="similarity">
    <text evidence="2">Belongs to the ESS2 family.</text>
</comment>
<dbReference type="EMBL" id="CMVM020000249">
    <property type="status" value="NOT_ANNOTATED_CDS"/>
    <property type="molecule type" value="Genomic_DNA"/>
</dbReference>
<reference evidence="6" key="1">
    <citation type="submission" date="2013-10" db="EMBL/GenBank/DDBJ databases">
        <title>Genome sequencing of Onchocerca volvulus.</title>
        <authorList>
            <person name="Cotton J."/>
            <person name="Tsai J."/>
            <person name="Stanley E."/>
            <person name="Tracey A."/>
            <person name="Holroyd N."/>
            <person name="Lustigman S."/>
            <person name="Berriman M."/>
        </authorList>
    </citation>
    <scope>NUCLEOTIDE SEQUENCE</scope>
</reference>
<dbReference type="PANTHER" id="PTHR12940:SF0">
    <property type="entry name" value="SPLICING FACTOR ESS-2 HOMOLOG"/>
    <property type="match status" value="1"/>
</dbReference>
<feature type="compositionally biased region" description="Polar residues" evidence="4">
    <location>
        <begin position="410"/>
        <end position="422"/>
    </location>
</feature>
<keyword evidence="3" id="KW-0539">Nucleus</keyword>